<comment type="similarity">
    <text evidence="1">Belongs to the universal ribosomal protein uS13 family.</text>
</comment>
<reference evidence="4 5" key="1">
    <citation type="journal article" date="2017" name="Mol. Biol. Evol.">
        <title>The 4-celled Tetrabaena socialis nuclear genome reveals the essential components for genetic control of cell number at the origin of multicellularity in the volvocine lineage.</title>
        <authorList>
            <person name="Featherston J."/>
            <person name="Arakaki Y."/>
            <person name="Hanschen E.R."/>
            <person name="Ferris P.J."/>
            <person name="Michod R.E."/>
            <person name="Olson B.J.S.C."/>
            <person name="Nozaki H."/>
            <person name="Durand P.M."/>
        </authorList>
    </citation>
    <scope>NUCLEOTIDE SEQUENCE [LARGE SCALE GENOMIC DNA]</scope>
    <source>
        <strain evidence="4 5">NIES-571</strain>
    </source>
</reference>
<feature type="non-terminal residue" evidence="4">
    <location>
        <position position="1"/>
    </location>
</feature>
<evidence type="ECO:0000256" key="2">
    <source>
        <dbReference type="ARBA" id="ARBA00022980"/>
    </source>
</evidence>
<dbReference type="GO" id="GO:0006412">
    <property type="term" value="P:translation"/>
    <property type="evidence" value="ECO:0007669"/>
    <property type="project" value="InterPro"/>
</dbReference>
<dbReference type="Proteomes" id="UP000236333">
    <property type="component" value="Unassembled WGS sequence"/>
</dbReference>
<dbReference type="GO" id="GO:0005840">
    <property type="term" value="C:ribosome"/>
    <property type="evidence" value="ECO:0007669"/>
    <property type="project" value="UniProtKB-KW"/>
</dbReference>
<dbReference type="InterPro" id="IPR010979">
    <property type="entry name" value="Ribosomal_uS13-like_H2TH"/>
</dbReference>
<gene>
    <name evidence="4" type="ORF">TSOC_000209</name>
</gene>
<dbReference type="AlphaFoldDB" id="A0A2J8AJY7"/>
<keyword evidence="2 4" id="KW-0689">Ribosomal protein</keyword>
<dbReference type="Gene3D" id="4.10.910.10">
    <property type="entry name" value="30s ribosomal protein s13, domain 2"/>
    <property type="match status" value="1"/>
</dbReference>
<organism evidence="4 5">
    <name type="scientific">Tetrabaena socialis</name>
    <dbReference type="NCBI Taxonomy" id="47790"/>
    <lineage>
        <taxon>Eukaryota</taxon>
        <taxon>Viridiplantae</taxon>
        <taxon>Chlorophyta</taxon>
        <taxon>core chlorophytes</taxon>
        <taxon>Chlorophyceae</taxon>
        <taxon>CS clade</taxon>
        <taxon>Chlamydomonadales</taxon>
        <taxon>Tetrabaenaceae</taxon>
        <taxon>Tetrabaena</taxon>
    </lineage>
</organism>
<evidence type="ECO:0000313" key="5">
    <source>
        <dbReference type="Proteomes" id="UP000236333"/>
    </source>
</evidence>
<dbReference type="PROSITE" id="PS50159">
    <property type="entry name" value="RIBOSOMAL_S13_2"/>
    <property type="match status" value="1"/>
</dbReference>
<dbReference type="GO" id="GO:1990904">
    <property type="term" value="C:ribonucleoprotein complex"/>
    <property type="evidence" value="ECO:0007669"/>
    <property type="project" value="UniProtKB-KW"/>
</dbReference>
<keyword evidence="3" id="KW-0687">Ribonucleoprotein</keyword>
<dbReference type="GO" id="GO:0003723">
    <property type="term" value="F:RNA binding"/>
    <property type="evidence" value="ECO:0007669"/>
    <property type="project" value="InterPro"/>
</dbReference>
<dbReference type="EMBL" id="PGGS01000003">
    <property type="protein sequence ID" value="PNH12829.1"/>
    <property type="molecule type" value="Genomic_DNA"/>
</dbReference>
<dbReference type="PIRSF" id="PIRSF002134">
    <property type="entry name" value="Ribosomal_S13"/>
    <property type="match status" value="1"/>
</dbReference>
<evidence type="ECO:0000313" key="4">
    <source>
        <dbReference type="EMBL" id="PNH12829.1"/>
    </source>
</evidence>
<dbReference type="OrthoDB" id="525520at2759"/>
<accession>A0A2J8AJY7</accession>
<name>A0A2J8AJY7_9CHLO</name>
<dbReference type="SUPFAM" id="SSF46946">
    <property type="entry name" value="S13-like H2TH domain"/>
    <property type="match status" value="1"/>
</dbReference>
<dbReference type="InterPro" id="IPR001892">
    <property type="entry name" value="Ribosomal_uS13"/>
</dbReference>
<comment type="caution">
    <text evidence="4">The sequence shown here is derived from an EMBL/GenBank/DDBJ whole genome shotgun (WGS) entry which is preliminary data.</text>
</comment>
<sequence>VKDIKDSYLRKVASYLEANFTTGDALKREVRNRVLSQVAIGSRRGVRHTLGLPVSSASTRSNAVNARKLQPLLMYDTSRR</sequence>
<proteinExistence type="inferred from homology"/>
<keyword evidence="5" id="KW-1185">Reference proteome</keyword>
<dbReference type="InterPro" id="IPR027437">
    <property type="entry name" value="Rbsml_uS13_C"/>
</dbReference>
<evidence type="ECO:0000256" key="1">
    <source>
        <dbReference type="ARBA" id="ARBA00008080"/>
    </source>
</evidence>
<dbReference type="GO" id="GO:0003735">
    <property type="term" value="F:structural constituent of ribosome"/>
    <property type="evidence" value="ECO:0007669"/>
    <property type="project" value="InterPro"/>
</dbReference>
<evidence type="ECO:0000256" key="3">
    <source>
        <dbReference type="ARBA" id="ARBA00023274"/>
    </source>
</evidence>
<protein>
    <submittedName>
        <fullName evidence="4">30S ribosomal protein S13</fullName>
    </submittedName>
</protein>